<keyword evidence="3" id="KW-1185">Reference proteome</keyword>
<protein>
    <submittedName>
        <fullName evidence="2">Uncharacterized protein</fullName>
    </submittedName>
</protein>
<organism evidence="2 3">
    <name type="scientific">Psylliodes chrysocephalus</name>
    <dbReference type="NCBI Taxonomy" id="3402493"/>
    <lineage>
        <taxon>Eukaryota</taxon>
        <taxon>Metazoa</taxon>
        <taxon>Ecdysozoa</taxon>
        <taxon>Arthropoda</taxon>
        <taxon>Hexapoda</taxon>
        <taxon>Insecta</taxon>
        <taxon>Pterygota</taxon>
        <taxon>Neoptera</taxon>
        <taxon>Endopterygota</taxon>
        <taxon>Coleoptera</taxon>
        <taxon>Polyphaga</taxon>
        <taxon>Cucujiformia</taxon>
        <taxon>Chrysomeloidea</taxon>
        <taxon>Chrysomelidae</taxon>
        <taxon>Galerucinae</taxon>
        <taxon>Alticini</taxon>
        <taxon>Psylliodes</taxon>
    </lineage>
</organism>
<accession>A0A9P0GA89</accession>
<evidence type="ECO:0000313" key="3">
    <source>
        <dbReference type="Proteomes" id="UP001153636"/>
    </source>
</evidence>
<keyword evidence="1" id="KW-0732">Signal</keyword>
<feature type="chain" id="PRO_5040492105" evidence="1">
    <location>
        <begin position="23"/>
        <end position="143"/>
    </location>
</feature>
<dbReference type="Proteomes" id="UP001153636">
    <property type="component" value="Chromosome 13"/>
</dbReference>
<reference evidence="2" key="1">
    <citation type="submission" date="2022-01" db="EMBL/GenBank/DDBJ databases">
        <authorList>
            <person name="King R."/>
        </authorList>
    </citation>
    <scope>NUCLEOTIDE SEQUENCE</scope>
</reference>
<sequence>MISNKLLLLILISSFAIKFAESRAVAVKHQFHSDAIQTHWPEIKSNKSDNEGQQEDDPDFMRKTLRKFGEMASKIGNSVGSGTTIITNAIDKVCEVVKTIIPLLTAVCHVGQFKFCAATTGAPEELNQALTSGYKELQLNIPD</sequence>
<evidence type="ECO:0000313" key="2">
    <source>
        <dbReference type="EMBL" id="CAH1102575.1"/>
    </source>
</evidence>
<name>A0A9P0GA89_9CUCU</name>
<feature type="signal peptide" evidence="1">
    <location>
        <begin position="1"/>
        <end position="22"/>
    </location>
</feature>
<dbReference type="AlphaFoldDB" id="A0A9P0GA89"/>
<evidence type="ECO:0000256" key="1">
    <source>
        <dbReference type="SAM" id="SignalP"/>
    </source>
</evidence>
<dbReference type="EMBL" id="OV651825">
    <property type="protein sequence ID" value="CAH1102575.1"/>
    <property type="molecule type" value="Genomic_DNA"/>
</dbReference>
<dbReference type="OrthoDB" id="6699195at2759"/>
<gene>
    <name evidence="2" type="ORF">PSYICH_LOCUS4008</name>
</gene>
<proteinExistence type="predicted"/>